<dbReference type="Proteomes" id="UP001381693">
    <property type="component" value="Unassembled WGS sequence"/>
</dbReference>
<proteinExistence type="predicted"/>
<feature type="non-terminal residue" evidence="1">
    <location>
        <position position="55"/>
    </location>
</feature>
<gene>
    <name evidence="1" type="ORF">SK128_015660</name>
</gene>
<sequence>MTFAVSVPTATSTTVLTAGPPVDPQAVASTVESIAAALTDSTAATPTVGPTLAPT</sequence>
<reference evidence="1 2" key="1">
    <citation type="submission" date="2023-11" db="EMBL/GenBank/DDBJ databases">
        <title>Halocaridina rubra genome assembly.</title>
        <authorList>
            <person name="Smith C."/>
        </authorList>
    </citation>
    <scope>NUCLEOTIDE SEQUENCE [LARGE SCALE GENOMIC DNA]</scope>
    <source>
        <strain evidence="1">EP-1</strain>
        <tissue evidence="1">Whole</tissue>
    </source>
</reference>
<comment type="caution">
    <text evidence="1">The sequence shown here is derived from an EMBL/GenBank/DDBJ whole genome shotgun (WGS) entry which is preliminary data.</text>
</comment>
<accession>A0AAN8WWM4</accession>
<organism evidence="1 2">
    <name type="scientific">Halocaridina rubra</name>
    <name type="common">Hawaiian red shrimp</name>
    <dbReference type="NCBI Taxonomy" id="373956"/>
    <lineage>
        <taxon>Eukaryota</taxon>
        <taxon>Metazoa</taxon>
        <taxon>Ecdysozoa</taxon>
        <taxon>Arthropoda</taxon>
        <taxon>Crustacea</taxon>
        <taxon>Multicrustacea</taxon>
        <taxon>Malacostraca</taxon>
        <taxon>Eumalacostraca</taxon>
        <taxon>Eucarida</taxon>
        <taxon>Decapoda</taxon>
        <taxon>Pleocyemata</taxon>
        <taxon>Caridea</taxon>
        <taxon>Atyoidea</taxon>
        <taxon>Atyidae</taxon>
        <taxon>Halocaridina</taxon>
    </lineage>
</organism>
<evidence type="ECO:0000313" key="1">
    <source>
        <dbReference type="EMBL" id="KAK7070108.1"/>
    </source>
</evidence>
<evidence type="ECO:0000313" key="2">
    <source>
        <dbReference type="Proteomes" id="UP001381693"/>
    </source>
</evidence>
<dbReference type="EMBL" id="JAXCGZ010015540">
    <property type="protein sequence ID" value="KAK7070108.1"/>
    <property type="molecule type" value="Genomic_DNA"/>
</dbReference>
<protein>
    <submittedName>
        <fullName evidence="1">Uncharacterized protein</fullName>
    </submittedName>
</protein>
<dbReference type="AlphaFoldDB" id="A0AAN8WWM4"/>
<keyword evidence="2" id="KW-1185">Reference proteome</keyword>
<name>A0AAN8WWM4_HALRR</name>